<proteinExistence type="predicted"/>
<protein>
    <recommendedName>
        <fullName evidence="2">Prolamin-like domain-containing protein</fullName>
    </recommendedName>
</protein>
<dbReference type="InterPro" id="IPR008502">
    <property type="entry name" value="Prolamin-like"/>
</dbReference>
<dbReference type="Pfam" id="PF05617">
    <property type="entry name" value="Prolamin_like"/>
    <property type="match status" value="1"/>
</dbReference>
<name>A0A978VTB4_ZIZJJ</name>
<feature type="domain" description="Prolamin-like" evidence="2">
    <location>
        <begin position="26"/>
        <end position="96"/>
    </location>
</feature>
<evidence type="ECO:0000313" key="4">
    <source>
        <dbReference type="Proteomes" id="UP000813462"/>
    </source>
</evidence>
<dbReference type="AlphaFoldDB" id="A0A978VTB4"/>
<evidence type="ECO:0000256" key="1">
    <source>
        <dbReference type="ARBA" id="ARBA00022729"/>
    </source>
</evidence>
<dbReference type="PANTHER" id="PTHR31951:SF22">
    <property type="entry name" value="ECA1 GAMETOGENESIS RELATED FAMILY"/>
    <property type="match status" value="1"/>
</dbReference>
<evidence type="ECO:0000313" key="3">
    <source>
        <dbReference type="EMBL" id="KAH7542059.1"/>
    </source>
</evidence>
<reference evidence="3" key="1">
    <citation type="journal article" date="2021" name="Front. Plant Sci.">
        <title>Chromosome-Scale Genome Assembly for Chinese Sour Jujube and Insights Into Its Genome Evolution and Domestication Signature.</title>
        <authorList>
            <person name="Shen L.-Y."/>
            <person name="Luo H."/>
            <person name="Wang X.-L."/>
            <person name="Wang X.-M."/>
            <person name="Qiu X.-J."/>
            <person name="Liu H."/>
            <person name="Zhou S.-S."/>
            <person name="Jia K.-H."/>
            <person name="Nie S."/>
            <person name="Bao Y.-T."/>
            <person name="Zhang R.-G."/>
            <person name="Yun Q.-Z."/>
            <person name="Chai Y.-H."/>
            <person name="Lu J.-Y."/>
            <person name="Li Y."/>
            <person name="Zhao S.-W."/>
            <person name="Mao J.-F."/>
            <person name="Jia S.-G."/>
            <person name="Mao Y.-M."/>
        </authorList>
    </citation>
    <scope>NUCLEOTIDE SEQUENCE</scope>
    <source>
        <strain evidence="3">AT0</strain>
        <tissue evidence="3">Leaf</tissue>
    </source>
</reference>
<dbReference type="Proteomes" id="UP000813462">
    <property type="component" value="Unassembled WGS sequence"/>
</dbReference>
<dbReference type="EMBL" id="JAEACU010000002">
    <property type="protein sequence ID" value="KAH7542059.1"/>
    <property type="molecule type" value="Genomic_DNA"/>
</dbReference>
<gene>
    <name evidence="3" type="ORF">FEM48_Zijuj02G0033200</name>
</gene>
<evidence type="ECO:0000259" key="2">
    <source>
        <dbReference type="Pfam" id="PF05617"/>
    </source>
</evidence>
<accession>A0A978VTB4</accession>
<keyword evidence="1" id="KW-0732">Signal</keyword>
<dbReference type="PANTHER" id="PTHR31951">
    <property type="entry name" value="BIFUNCTIONAL INHIBITOR/LIPID-TRANSFER PROTEIN/SEED STORAGE 2S ALBUMIN SUPERFAMILY PROTEIN-RELATED"/>
    <property type="match status" value="1"/>
</dbReference>
<organism evidence="3 4">
    <name type="scientific">Ziziphus jujuba var. spinosa</name>
    <dbReference type="NCBI Taxonomy" id="714518"/>
    <lineage>
        <taxon>Eukaryota</taxon>
        <taxon>Viridiplantae</taxon>
        <taxon>Streptophyta</taxon>
        <taxon>Embryophyta</taxon>
        <taxon>Tracheophyta</taxon>
        <taxon>Spermatophyta</taxon>
        <taxon>Magnoliopsida</taxon>
        <taxon>eudicotyledons</taxon>
        <taxon>Gunneridae</taxon>
        <taxon>Pentapetalae</taxon>
        <taxon>rosids</taxon>
        <taxon>fabids</taxon>
        <taxon>Rosales</taxon>
        <taxon>Rhamnaceae</taxon>
        <taxon>Paliureae</taxon>
        <taxon>Ziziphus</taxon>
    </lineage>
</organism>
<comment type="caution">
    <text evidence="3">The sequence shown here is derived from an EMBL/GenBank/DDBJ whole genome shotgun (WGS) entry which is preliminary data.</text>
</comment>
<sequence length="112" mass="12231">MFMNSLPAGLALNPAPSPSDYKFLVDCANTLSDCGKELYLAIFQGGGVSFYCCDRLVMEAGKLCNDDLVQYVVTKPSFKGNVTQVLERSDRLWNLCEEIVQANVLASNPSSL</sequence>